<dbReference type="EMBL" id="VMQU01000257">
    <property type="protein sequence ID" value="TVS76970.1"/>
    <property type="molecule type" value="Genomic_DNA"/>
</dbReference>
<feature type="compositionally biased region" description="Low complexity" evidence="1">
    <location>
        <begin position="591"/>
        <end position="600"/>
    </location>
</feature>
<name>A0A557WUM9_9MYCO</name>
<evidence type="ECO:0000259" key="3">
    <source>
        <dbReference type="Pfam" id="PF14104"/>
    </source>
</evidence>
<dbReference type="SUPFAM" id="SSF53098">
    <property type="entry name" value="Ribonuclease H-like"/>
    <property type="match status" value="1"/>
</dbReference>
<dbReference type="InterPro" id="IPR025457">
    <property type="entry name" value="DUF4277"/>
</dbReference>
<dbReference type="InterPro" id="IPR047654">
    <property type="entry name" value="IS1634_transpos"/>
</dbReference>
<feature type="domain" description="Transposase IS4-like" evidence="2">
    <location>
        <begin position="209"/>
        <end position="514"/>
    </location>
</feature>
<dbReference type="Proteomes" id="UP000320513">
    <property type="component" value="Unassembled WGS sequence"/>
</dbReference>
<gene>
    <name evidence="4" type="ORF">FPZ47_27265</name>
</gene>
<organism evidence="4 5">
    <name type="scientific">Mycobacterium helveticum</name>
    <dbReference type="NCBI Taxonomy" id="2592811"/>
    <lineage>
        <taxon>Bacteria</taxon>
        <taxon>Bacillati</taxon>
        <taxon>Actinomycetota</taxon>
        <taxon>Actinomycetes</taxon>
        <taxon>Mycobacteriales</taxon>
        <taxon>Mycobacteriaceae</taxon>
        <taxon>Mycobacterium</taxon>
    </lineage>
</organism>
<evidence type="ECO:0000313" key="4">
    <source>
        <dbReference type="EMBL" id="TVS76970.1"/>
    </source>
</evidence>
<dbReference type="GO" id="GO:0006313">
    <property type="term" value="P:DNA transposition"/>
    <property type="evidence" value="ECO:0007669"/>
    <property type="project" value="InterPro"/>
</dbReference>
<dbReference type="Pfam" id="PF01609">
    <property type="entry name" value="DDE_Tnp_1"/>
    <property type="match status" value="1"/>
</dbReference>
<dbReference type="PANTHER" id="PTHR34614">
    <property type="match status" value="1"/>
</dbReference>
<feature type="region of interest" description="Disordered" evidence="1">
    <location>
        <begin position="590"/>
        <end position="612"/>
    </location>
</feature>
<dbReference type="InterPro" id="IPR012337">
    <property type="entry name" value="RNaseH-like_sf"/>
</dbReference>
<dbReference type="RefSeq" id="WP_145039763.1">
    <property type="nucleotide sequence ID" value="NZ_VMQU01000257.1"/>
</dbReference>
<evidence type="ECO:0000256" key="1">
    <source>
        <dbReference type="SAM" id="MobiDB-lite"/>
    </source>
</evidence>
<sequence>MARMYLKRHAVTKGGKRYVYLRLVEAFRDESGRVRHRVLHTLGREDELKASGQLEQLAASFARLDPPPAGTRRHVGPLLLVGHYLNRLGLVELIDAAAPMRGRAMLTHGEVIAALVSNRLCGPAPLYDVAGWASSAAMAELFGIPAGLLNDDRLGRALEALAPVAEQVRGELALAAASRCGADLSRLHLDMTAVRFTGGYAGSALVEKGWAADRTIARQIKTMQVSTRAGVAVYYRPHPGGSGEAPCFADTLERIRALAPPGVVCVIDSGFGYLGRLCAADAKGLRFVVPLRADTGWAGWFAADVPGGLAALHRLDHCSAREARLPEHERTVWKGALRERQIADADTGATHRLRIAYIWSSEEAASVAEARERALTKAQEALTRIHNGLGGRYYKTKKQVDDRVATIIGHRIAELITVTTGLTKDGKPTITWRRNPEAITSASTLDGLYALATNLPDPPEGTLTALDVLNIYKDQWIVEQRHRDLKQTLHVRPIFLHNDDRIHALIAVIGIALLIYGLIEADLRAALGPNTALPGLLPEHRDAVPTARAVLTAFTDLHATYTTDGLVLDQLTTVQRLILAHLNIPLPWPETRSTTTTPKTANLNPQLCGKRA</sequence>
<dbReference type="PANTHER" id="PTHR34614:SF2">
    <property type="entry name" value="TRANSPOSASE IS4-LIKE DOMAIN-CONTAINING PROTEIN"/>
    <property type="match status" value="1"/>
</dbReference>
<feature type="domain" description="DUF4277" evidence="3">
    <location>
        <begin position="76"/>
        <end position="162"/>
    </location>
</feature>
<dbReference type="GO" id="GO:0003677">
    <property type="term" value="F:DNA binding"/>
    <property type="evidence" value="ECO:0007669"/>
    <property type="project" value="InterPro"/>
</dbReference>
<keyword evidence="5" id="KW-1185">Reference proteome</keyword>
<dbReference type="InterPro" id="IPR002559">
    <property type="entry name" value="Transposase_11"/>
</dbReference>
<protein>
    <submittedName>
        <fullName evidence="4">IS1634 family transposase</fullName>
    </submittedName>
</protein>
<proteinExistence type="predicted"/>
<reference evidence="4 5" key="1">
    <citation type="submission" date="2019-07" db="EMBL/GenBank/DDBJ databases">
        <title>New Mycobacterium species.</title>
        <authorList>
            <person name="Tortoli E."/>
            <person name="Ghielmetti G."/>
            <person name="Friedel U."/>
            <person name="Trovato A."/>
        </authorList>
    </citation>
    <scope>NUCLEOTIDE SEQUENCE [LARGE SCALE GENOMIC DNA]</scope>
    <source>
        <strain evidence="4 5">16-83</strain>
    </source>
</reference>
<comment type="caution">
    <text evidence="4">The sequence shown here is derived from an EMBL/GenBank/DDBJ whole genome shotgun (WGS) entry which is preliminary data.</text>
</comment>
<evidence type="ECO:0000313" key="5">
    <source>
        <dbReference type="Proteomes" id="UP000320513"/>
    </source>
</evidence>
<dbReference type="AlphaFoldDB" id="A0A557WUM9"/>
<accession>A0A557WUM9</accession>
<dbReference type="NCBIfam" id="NF033559">
    <property type="entry name" value="transpos_IS1634"/>
    <property type="match status" value="1"/>
</dbReference>
<dbReference type="Pfam" id="PF14104">
    <property type="entry name" value="DUF4277"/>
    <property type="match status" value="1"/>
</dbReference>
<dbReference type="GO" id="GO:0004803">
    <property type="term" value="F:transposase activity"/>
    <property type="evidence" value="ECO:0007669"/>
    <property type="project" value="InterPro"/>
</dbReference>
<evidence type="ECO:0000259" key="2">
    <source>
        <dbReference type="Pfam" id="PF01609"/>
    </source>
</evidence>